<organism evidence="1 2">
    <name type="scientific">Pleurotus cornucopiae</name>
    <name type="common">Cornucopia mushroom</name>
    <dbReference type="NCBI Taxonomy" id="5321"/>
    <lineage>
        <taxon>Eukaryota</taxon>
        <taxon>Fungi</taxon>
        <taxon>Dikarya</taxon>
        <taxon>Basidiomycota</taxon>
        <taxon>Agaricomycotina</taxon>
        <taxon>Agaricomycetes</taxon>
        <taxon>Agaricomycetidae</taxon>
        <taxon>Agaricales</taxon>
        <taxon>Pleurotineae</taxon>
        <taxon>Pleurotaceae</taxon>
        <taxon>Pleurotus</taxon>
    </lineage>
</organism>
<dbReference type="EMBL" id="WQMT02000009">
    <property type="protein sequence ID" value="KAG9218646.1"/>
    <property type="molecule type" value="Genomic_DNA"/>
</dbReference>
<reference evidence="1 2" key="1">
    <citation type="journal article" date="2021" name="Appl. Environ. Microbiol.">
        <title>Genetic linkage and physical mapping for an oyster mushroom Pleurotus cornucopiae and QTL analysis for the trait cap color.</title>
        <authorList>
            <person name="Zhang Y."/>
            <person name="Gao W."/>
            <person name="Sonnenberg A."/>
            <person name="Chen Q."/>
            <person name="Zhang J."/>
            <person name="Huang C."/>
        </authorList>
    </citation>
    <scope>NUCLEOTIDE SEQUENCE [LARGE SCALE GENOMIC DNA]</scope>
    <source>
        <strain evidence="1">CCMSSC00406</strain>
    </source>
</reference>
<protein>
    <submittedName>
        <fullName evidence="1">Uncharacterized protein</fullName>
    </submittedName>
</protein>
<comment type="caution">
    <text evidence="1">The sequence shown here is derived from an EMBL/GenBank/DDBJ whole genome shotgun (WGS) entry which is preliminary data.</text>
</comment>
<sequence>MDPQKPDSFQHYTARLSTGRSYHYVDQLPKEFDAGLSPTILCIHGFPDLWYGWRYQIGPWVRKGYRVVVPDMLGYGDTDKPFDAKEYSTKQLCSDLAALLDHLKVERAVIVGHDWGSFTAARFAMWYPVRLTALVIISVPYTPPSRTYIPVEEVAARVPNLGYQVYFSRQESTKDIESNLGKFITLMFRPGNAKGPKFTHVGQLKDVLARSDIIVDDAGCFLTPEEFRYYHHEFSKGMNGPLNYYRTAKYRHDEEQEASLAPHLRADLPVLFMWGTKDPTCVNTVISKAHKFVPGLQDFSVEDKGHWMMVEAENVVTEKLLMDDFARNGLKTVAPDILNGFPFADWLKLLGPEQTRPTMEKVITALKGQGVTHLAVFGYCFGEIRVEFEGTAPHQQLYGEGCTHGFAIKGDLSDPKVKEGKEGSFKAAVL</sequence>
<accession>A0ACB7INQ4</accession>
<name>A0ACB7INQ4_PLECO</name>
<evidence type="ECO:0000313" key="1">
    <source>
        <dbReference type="EMBL" id="KAG9218646.1"/>
    </source>
</evidence>
<dbReference type="Proteomes" id="UP000824881">
    <property type="component" value="Unassembled WGS sequence"/>
</dbReference>
<gene>
    <name evidence="1" type="ORF">CCMSSC00406_0001240</name>
</gene>
<keyword evidence="2" id="KW-1185">Reference proteome</keyword>
<evidence type="ECO:0000313" key="2">
    <source>
        <dbReference type="Proteomes" id="UP000824881"/>
    </source>
</evidence>
<proteinExistence type="predicted"/>